<protein>
    <submittedName>
        <fullName evidence="1">Uncharacterized protein</fullName>
    </submittedName>
</protein>
<reference evidence="1 2" key="1">
    <citation type="submission" date="2020-08" db="EMBL/GenBank/DDBJ databases">
        <title>Genomic Encyclopedia of Archaeal and Bacterial Type Strains, Phase II (KMG-II): from individual species to whole genera.</title>
        <authorList>
            <person name="Goeker M."/>
        </authorList>
    </citation>
    <scope>NUCLEOTIDE SEQUENCE [LARGE SCALE GENOMIC DNA]</scope>
    <source>
        <strain evidence="1 2">DSM 23288</strain>
    </source>
</reference>
<dbReference type="AlphaFoldDB" id="A0A840IIL0"/>
<proteinExistence type="predicted"/>
<sequence length="93" mass="10229">MSGDSLDALSSEQLHDLAVKRARRHLDVAFFWRLMKYLPAAEAGAGEIDEADADLDSLTAHVDDVTTSGRGEVGDLLRPFYLEYLREHGVTGP</sequence>
<name>A0A840IIL0_9ACTN</name>
<comment type="caution">
    <text evidence="1">The sequence shown here is derived from an EMBL/GenBank/DDBJ whole genome shotgun (WGS) entry which is preliminary data.</text>
</comment>
<dbReference type="EMBL" id="JACHNU010000005">
    <property type="protein sequence ID" value="MBB4663790.1"/>
    <property type="molecule type" value="Genomic_DNA"/>
</dbReference>
<evidence type="ECO:0000313" key="1">
    <source>
        <dbReference type="EMBL" id="MBB4663790.1"/>
    </source>
</evidence>
<gene>
    <name evidence="1" type="ORF">BDZ31_003391</name>
</gene>
<keyword evidence="2" id="KW-1185">Reference proteome</keyword>
<dbReference type="Proteomes" id="UP000585272">
    <property type="component" value="Unassembled WGS sequence"/>
</dbReference>
<accession>A0A840IIL0</accession>
<dbReference type="RefSeq" id="WP_183343520.1">
    <property type="nucleotide sequence ID" value="NZ_JACHNU010000005.1"/>
</dbReference>
<organism evidence="1 2">
    <name type="scientific">Conexibacter arvalis</name>
    <dbReference type="NCBI Taxonomy" id="912552"/>
    <lineage>
        <taxon>Bacteria</taxon>
        <taxon>Bacillati</taxon>
        <taxon>Actinomycetota</taxon>
        <taxon>Thermoleophilia</taxon>
        <taxon>Solirubrobacterales</taxon>
        <taxon>Conexibacteraceae</taxon>
        <taxon>Conexibacter</taxon>
    </lineage>
</organism>
<evidence type="ECO:0000313" key="2">
    <source>
        <dbReference type="Proteomes" id="UP000585272"/>
    </source>
</evidence>